<comment type="caution">
    <text evidence="1">The sequence shown here is derived from an EMBL/GenBank/DDBJ whole genome shotgun (WGS) entry which is preliminary data.</text>
</comment>
<reference evidence="1 2" key="1">
    <citation type="journal article" date="2021" name="Elife">
        <title>Chloroplast acquisition without the gene transfer in kleptoplastic sea slugs, Plakobranchus ocellatus.</title>
        <authorList>
            <person name="Maeda T."/>
            <person name="Takahashi S."/>
            <person name="Yoshida T."/>
            <person name="Shimamura S."/>
            <person name="Takaki Y."/>
            <person name="Nagai Y."/>
            <person name="Toyoda A."/>
            <person name="Suzuki Y."/>
            <person name="Arimoto A."/>
            <person name="Ishii H."/>
            <person name="Satoh N."/>
            <person name="Nishiyama T."/>
            <person name="Hasebe M."/>
            <person name="Maruyama T."/>
            <person name="Minagawa J."/>
            <person name="Obokata J."/>
            <person name="Shigenobu S."/>
        </authorList>
    </citation>
    <scope>NUCLEOTIDE SEQUENCE [LARGE SCALE GENOMIC DNA]</scope>
</reference>
<evidence type="ECO:0000313" key="1">
    <source>
        <dbReference type="EMBL" id="GFO26615.1"/>
    </source>
</evidence>
<proteinExistence type="predicted"/>
<sequence>MEKNQWQTGQFIYIKKINDLASHRGREIISRAVANNVPTPRYYRPMAEIRRRLQINKKKIFYTYKTLSDLYCGHAKACSLDEAHPVGQKYFTVKFKD</sequence>
<gene>
    <name evidence="1" type="ORF">PoB_005312000</name>
</gene>
<dbReference type="EMBL" id="BLXT01005852">
    <property type="protein sequence ID" value="GFO26615.1"/>
    <property type="molecule type" value="Genomic_DNA"/>
</dbReference>
<name>A0AAV4C4R5_9GAST</name>
<dbReference type="AlphaFoldDB" id="A0AAV4C4R5"/>
<accession>A0AAV4C4R5</accession>
<organism evidence="1 2">
    <name type="scientific">Plakobranchus ocellatus</name>
    <dbReference type="NCBI Taxonomy" id="259542"/>
    <lineage>
        <taxon>Eukaryota</taxon>
        <taxon>Metazoa</taxon>
        <taxon>Spiralia</taxon>
        <taxon>Lophotrochozoa</taxon>
        <taxon>Mollusca</taxon>
        <taxon>Gastropoda</taxon>
        <taxon>Heterobranchia</taxon>
        <taxon>Euthyneura</taxon>
        <taxon>Panpulmonata</taxon>
        <taxon>Sacoglossa</taxon>
        <taxon>Placobranchoidea</taxon>
        <taxon>Plakobranchidae</taxon>
        <taxon>Plakobranchus</taxon>
    </lineage>
</organism>
<keyword evidence="2" id="KW-1185">Reference proteome</keyword>
<evidence type="ECO:0000313" key="2">
    <source>
        <dbReference type="Proteomes" id="UP000735302"/>
    </source>
</evidence>
<protein>
    <submittedName>
        <fullName evidence="1">Uncharacterized protein</fullName>
    </submittedName>
</protein>
<dbReference type="Proteomes" id="UP000735302">
    <property type="component" value="Unassembled WGS sequence"/>
</dbReference>